<accession>F9ZVY4</accession>
<dbReference type="SUPFAM" id="SSF52540">
    <property type="entry name" value="P-loop containing nucleoside triphosphate hydrolases"/>
    <property type="match status" value="1"/>
</dbReference>
<dbReference type="EMBL" id="CP002738">
    <property type="protein sequence ID" value="AEG00788.1"/>
    <property type="molecule type" value="Genomic_DNA"/>
</dbReference>
<sequence length="171" mass="19315">MTYPRILGFAAFSGTGKTSLLTRLIPLLKQRGLNIGVIKHSHHDFEIDYPGKDSYQLRSAGATPVMIVSPYRRALITEFYPKQEISLHEQLTEFPQSGLDLILVEGFRHERFAKIELHRPSLGKALLYPNDTDIIAIASDQHLDTPAELPCLDLNNASAIAEFVFHHFFED</sequence>
<dbReference type="RefSeq" id="WP_013819028.1">
    <property type="nucleotide sequence ID" value="NC_015572.1"/>
</dbReference>
<dbReference type="Gene3D" id="3.40.50.300">
    <property type="entry name" value="P-loop containing nucleotide triphosphate hydrolases"/>
    <property type="match status" value="1"/>
</dbReference>
<reference evidence="2 3" key="1">
    <citation type="journal article" date="2011" name="J. Bacteriol.">
        <title>Complete Genome Sequence of the Aerobic Marine Methanotroph Methylomonas methanica MC09.</title>
        <authorList>
            <person name="Boden R."/>
            <person name="Cunliffe M."/>
            <person name="Scanlan J."/>
            <person name="Moussard H."/>
            <person name="Kits K.D."/>
            <person name="Klotz M.G."/>
            <person name="Jetten M.S."/>
            <person name="Vuilleumier S."/>
            <person name="Han J."/>
            <person name="Peters L."/>
            <person name="Mikhailova N."/>
            <person name="Teshima H."/>
            <person name="Tapia R."/>
            <person name="Kyrpides N."/>
            <person name="Ivanova N."/>
            <person name="Pagani I."/>
            <person name="Cheng J.F."/>
            <person name="Goodwin L."/>
            <person name="Han C."/>
            <person name="Hauser L."/>
            <person name="Land M.L."/>
            <person name="Lapidus A."/>
            <person name="Lucas S."/>
            <person name="Pitluck S."/>
            <person name="Woyke T."/>
            <person name="Stein L."/>
            <person name="Murrell J.C."/>
        </authorList>
    </citation>
    <scope>NUCLEOTIDE SEQUENCE [LARGE SCALE GENOMIC DNA]</scope>
    <source>
        <strain evidence="2 3">MC09</strain>
    </source>
</reference>
<evidence type="ECO:0000313" key="2">
    <source>
        <dbReference type="EMBL" id="AEG00788.1"/>
    </source>
</evidence>
<dbReference type="PANTHER" id="PTHR40072:SF1">
    <property type="entry name" value="MOLYBDOPTERIN-GUANINE DINUCLEOTIDE BIOSYNTHESIS ADAPTER PROTEIN"/>
    <property type="match status" value="1"/>
</dbReference>
<organism evidence="2 3">
    <name type="scientific">Methylomonas methanica (strain DSM 25384 / MC09)</name>
    <dbReference type="NCBI Taxonomy" id="857087"/>
    <lineage>
        <taxon>Bacteria</taxon>
        <taxon>Pseudomonadati</taxon>
        <taxon>Pseudomonadota</taxon>
        <taxon>Gammaproteobacteria</taxon>
        <taxon>Methylococcales</taxon>
        <taxon>Methylococcaceae</taxon>
        <taxon>Methylomonas</taxon>
    </lineage>
</organism>
<dbReference type="Pfam" id="PF03205">
    <property type="entry name" value="MobB"/>
    <property type="match status" value="1"/>
</dbReference>
<dbReference type="GO" id="GO:0006777">
    <property type="term" value="P:Mo-molybdopterin cofactor biosynthetic process"/>
    <property type="evidence" value="ECO:0007669"/>
    <property type="project" value="InterPro"/>
</dbReference>
<dbReference type="Proteomes" id="UP000008888">
    <property type="component" value="Chromosome"/>
</dbReference>
<proteinExistence type="predicted"/>
<dbReference type="GO" id="GO:0005525">
    <property type="term" value="F:GTP binding"/>
    <property type="evidence" value="ECO:0007669"/>
    <property type="project" value="InterPro"/>
</dbReference>
<reference evidence="3" key="3">
    <citation type="submission" date="2011-05" db="EMBL/GenBank/DDBJ databases">
        <title>Complete sequence of Methylomonas methanica MC09.</title>
        <authorList>
            <consortium name="US DOE Joint Genome Institute"/>
            <person name="Lucas S."/>
            <person name="Han J."/>
            <person name="Lapidus A."/>
            <person name="Cheng J.-F."/>
            <person name="Goodwin L."/>
            <person name="Pitluck S."/>
            <person name="Peters L."/>
            <person name="Mikhailova N."/>
            <person name="Teshima H."/>
            <person name="Han C."/>
            <person name="Tapia R."/>
            <person name="Land M."/>
            <person name="Hauser L."/>
            <person name="Kyrpides N."/>
            <person name="Ivanova N."/>
            <person name="Pagani I."/>
            <person name="Stein L."/>
            <person name="Woyke T."/>
        </authorList>
    </citation>
    <scope>NUCLEOTIDE SEQUENCE [LARGE SCALE GENOMIC DNA]</scope>
    <source>
        <strain evidence="3">MC09</strain>
    </source>
</reference>
<name>F9ZVY4_METMM</name>
<dbReference type="STRING" id="857087.Metme_2388"/>
<feature type="domain" description="Molybdopterin-guanine dinucleotide biosynthesis protein B (MobB)" evidence="1">
    <location>
        <begin position="6"/>
        <end position="140"/>
    </location>
</feature>
<protein>
    <submittedName>
        <fullName evidence="2">Molybdopterin-guanine dinucleotide biosynthesis protein B</fullName>
    </submittedName>
</protein>
<dbReference type="InterPro" id="IPR052539">
    <property type="entry name" value="MGD_biosynthesis_adapter"/>
</dbReference>
<evidence type="ECO:0000259" key="1">
    <source>
        <dbReference type="Pfam" id="PF03205"/>
    </source>
</evidence>
<dbReference type="OrthoDB" id="9804758at2"/>
<dbReference type="eggNOG" id="COG1763">
    <property type="taxonomic scope" value="Bacteria"/>
</dbReference>
<dbReference type="CDD" id="cd03116">
    <property type="entry name" value="MobB"/>
    <property type="match status" value="1"/>
</dbReference>
<dbReference type="KEGG" id="mmt:Metme_2388"/>
<dbReference type="InterPro" id="IPR027417">
    <property type="entry name" value="P-loop_NTPase"/>
</dbReference>
<reference key="2">
    <citation type="submission" date="2011-05" db="EMBL/GenBank/DDBJ databases">
        <title>Complete genome sequence of the aerobic marine methanotroph Methylomonas methanica MC09.</title>
        <authorList>
            <person name="Boden R."/>
            <person name="Cunliffe M."/>
            <person name="Scanlan J."/>
            <person name="Moussard H."/>
            <person name="Kits K.D."/>
            <person name="Klotz M."/>
            <person name="Jetten M."/>
            <person name="Vuilleumier S."/>
            <person name="Han J."/>
            <person name="Peters L."/>
            <person name="Mikhailova N."/>
            <person name="Teshima H."/>
            <person name="Tapia R."/>
            <person name="Kyrpides N."/>
            <person name="Ivanova N."/>
            <person name="Pagani I."/>
            <person name="Cheng J.-F."/>
            <person name="Goodwin L."/>
            <person name="Han C."/>
            <person name="Hauser L."/>
            <person name="Land M."/>
            <person name="Lapidus A."/>
            <person name="Lucas S."/>
            <person name="Pitluck S."/>
            <person name="Woyke T."/>
            <person name="Stein L.Y."/>
            <person name="Murrell C."/>
        </authorList>
    </citation>
    <scope>NUCLEOTIDE SEQUENCE</scope>
    <source>
        <strain>MC09</strain>
    </source>
</reference>
<keyword evidence="3" id="KW-1185">Reference proteome</keyword>
<dbReference type="NCBIfam" id="TIGR00176">
    <property type="entry name" value="mobB"/>
    <property type="match status" value="1"/>
</dbReference>
<dbReference type="AlphaFoldDB" id="F9ZVY4"/>
<evidence type="ECO:0000313" key="3">
    <source>
        <dbReference type="Proteomes" id="UP000008888"/>
    </source>
</evidence>
<dbReference type="HOGENOM" id="CLU_068199_2_1_6"/>
<dbReference type="InterPro" id="IPR004435">
    <property type="entry name" value="MobB_dom"/>
</dbReference>
<gene>
    <name evidence="2" type="ordered locus">Metme_2388</name>
</gene>
<dbReference type="PANTHER" id="PTHR40072">
    <property type="entry name" value="MOLYBDOPTERIN-GUANINE DINUCLEOTIDE BIOSYNTHESIS ADAPTER PROTEIN-RELATED"/>
    <property type="match status" value="1"/>
</dbReference>